<evidence type="ECO:0000259" key="4">
    <source>
        <dbReference type="PROSITE" id="PS50932"/>
    </source>
</evidence>
<protein>
    <submittedName>
        <fullName evidence="5">LacI family transcriptional regulator</fullName>
    </submittedName>
</protein>
<organism evidence="5 6">
    <name type="scientific">Tessaracoccus palaemonis</name>
    <dbReference type="NCBI Taxonomy" id="2829499"/>
    <lineage>
        <taxon>Bacteria</taxon>
        <taxon>Bacillati</taxon>
        <taxon>Actinomycetota</taxon>
        <taxon>Actinomycetes</taxon>
        <taxon>Propionibacteriales</taxon>
        <taxon>Propionibacteriaceae</taxon>
        <taxon>Tessaracoccus</taxon>
    </lineage>
</organism>
<dbReference type="CDD" id="cd06267">
    <property type="entry name" value="PBP1_LacI_sugar_binding-like"/>
    <property type="match status" value="1"/>
</dbReference>
<sequence length="359" mass="38639">MSGGVTIRELAKLCGVAVSTVSRAMNDREDVSPETKERIRAAAEKHGYVPSSSARTLKLSETNSVLVVIQGETGRLLISVLQLLETAFAKAGFTTNLTHVVDSEAEASTIERVVRAERYRGVVFLGRYGNRDREASVTLSRRLARIDVPMVFCTTSDYSSSGAMHSFVSADDQRGAADLTQYLIERGHRRIAFVGAGPENDAGHAWAQRLAGYRNALADAGIAQDPGLIIRAAVPERLYTLENGFDSLATRLMEGMIDFTALVAVCDEVAIGAAGALREAGLRVPEDCSLVGYDGLDLARYWSPKLTTMQQPLAEIAEATARVMLKAMTQPGHATEQVWIRGSLLEGDSVATVVPAPVD</sequence>
<feature type="domain" description="HTH lacI-type" evidence="4">
    <location>
        <begin position="5"/>
        <end position="59"/>
    </location>
</feature>
<keyword evidence="2" id="KW-0238">DNA-binding</keyword>
<dbReference type="Proteomes" id="UP000824504">
    <property type="component" value="Chromosome"/>
</dbReference>
<keyword evidence="1" id="KW-0805">Transcription regulation</keyword>
<evidence type="ECO:0000313" key="6">
    <source>
        <dbReference type="Proteomes" id="UP000824504"/>
    </source>
</evidence>
<dbReference type="PANTHER" id="PTHR30146:SF109">
    <property type="entry name" value="HTH-TYPE TRANSCRIPTIONAL REGULATOR GALS"/>
    <property type="match status" value="1"/>
</dbReference>
<accession>A0ABX8SGP2</accession>
<gene>
    <name evidence="5" type="ORF">KDB89_12520</name>
</gene>
<dbReference type="InterPro" id="IPR046335">
    <property type="entry name" value="LacI/GalR-like_sensor"/>
</dbReference>
<dbReference type="RefSeq" id="WP_219081542.1">
    <property type="nucleotide sequence ID" value="NZ_CP079216.1"/>
</dbReference>
<dbReference type="SMART" id="SM00354">
    <property type="entry name" value="HTH_LACI"/>
    <property type="match status" value="1"/>
</dbReference>
<dbReference type="Pfam" id="PF13377">
    <property type="entry name" value="Peripla_BP_3"/>
    <property type="match status" value="1"/>
</dbReference>
<evidence type="ECO:0000256" key="2">
    <source>
        <dbReference type="ARBA" id="ARBA00023125"/>
    </source>
</evidence>
<dbReference type="EMBL" id="CP079216">
    <property type="protein sequence ID" value="QXT62551.1"/>
    <property type="molecule type" value="Genomic_DNA"/>
</dbReference>
<dbReference type="InterPro" id="IPR000843">
    <property type="entry name" value="HTH_LacI"/>
</dbReference>
<proteinExistence type="predicted"/>
<dbReference type="Pfam" id="PF00356">
    <property type="entry name" value="LacI"/>
    <property type="match status" value="1"/>
</dbReference>
<dbReference type="PROSITE" id="PS50932">
    <property type="entry name" value="HTH_LACI_2"/>
    <property type="match status" value="1"/>
</dbReference>
<dbReference type="CDD" id="cd01392">
    <property type="entry name" value="HTH_LacI"/>
    <property type="match status" value="1"/>
</dbReference>
<evidence type="ECO:0000256" key="3">
    <source>
        <dbReference type="ARBA" id="ARBA00023163"/>
    </source>
</evidence>
<dbReference type="PANTHER" id="PTHR30146">
    <property type="entry name" value="LACI-RELATED TRANSCRIPTIONAL REPRESSOR"/>
    <property type="match status" value="1"/>
</dbReference>
<name>A0ABX8SGP2_9ACTN</name>
<keyword evidence="3" id="KW-0804">Transcription</keyword>
<keyword evidence="6" id="KW-1185">Reference proteome</keyword>
<evidence type="ECO:0000256" key="1">
    <source>
        <dbReference type="ARBA" id="ARBA00023015"/>
    </source>
</evidence>
<reference evidence="5 6" key="1">
    <citation type="submission" date="2021-07" db="EMBL/GenBank/DDBJ databases">
        <title>complete genome sequencing of Tessaracoccus sp.J1M15.</title>
        <authorList>
            <person name="Bae J.-W."/>
            <person name="Kim D.-y."/>
        </authorList>
    </citation>
    <scope>NUCLEOTIDE SEQUENCE [LARGE SCALE GENOMIC DNA]</scope>
    <source>
        <strain evidence="5 6">J1M15</strain>
    </source>
</reference>
<evidence type="ECO:0000313" key="5">
    <source>
        <dbReference type="EMBL" id="QXT62551.1"/>
    </source>
</evidence>